<name>U7QR86_9CYAN</name>
<protein>
    <submittedName>
        <fullName evidence="1">Uncharacterized protein</fullName>
    </submittedName>
</protein>
<organism evidence="1 2">
    <name type="scientific">Lyngbya aestuarii BL J</name>
    <dbReference type="NCBI Taxonomy" id="1348334"/>
    <lineage>
        <taxon>Bacteria</taxon>
        <taxon>Bacillati</taxon>
        <taxon>Cyanobacteriota</taxon>
        <taxon>Cyanophyceae</taxon>
        <taxon>Oscillatoriophycideae</taxon>
        <taxon>Oscillatoriales</taxon>
        <taxon>Microcoleaceae</taxon>
        <taxon>Lyngbya</taxon>
    </lineage>
</organism>
<comment type="caution">
    <text evidence="1">The sequence shown here is derived from an EMBL/GenBank/DDBJ whole genome shotgun (WGS) entry which is preliminary data.</text>
</comment>
<keyword evidence="2" id="KW-1185">Reference proteome</keyword>
<sequence>MLDQRHNLTDQIRFDQTFYVVIVGYQNGEQIGDSLEMEKGTQMLVV</sequence>
<reference evidence="1 2" key="1">
    <citation type="journal article" date="2013" name="Front. Microbiol.">
        <title>Comparative genomic analyses of the cyanobacterium, Lyngbya aestuarii BL J, a powerful hydrogen producer.</title>
        <authorList>
            <person name="Kothari A."/>
            <person name="Vaughn M."/>
            <person name="Garcia-Pichel F."/>
        </authorList>
    </citation>
    <scope>NUCLEOTIDE SEQUENCE [LARGE SCALE GENOMIC DNA]</scope>
    <source>
        <strain evidence="1 2">BL J</strain>
    </source>
</reference>
<dbReference type="AlphaFoldDB" id="U7QR86"/>
<dbReference type="RefSeq" id="WP_023064135.1">
    <property type="nucleotide sequence ID" value="NZ_AUZM01000002.1"/>
</dbReference>
<gene>
    <name evidence="1" type="ORF">M595_0289</name>
</gene>
<dbReference type="EMBL" id="AUZM01000002">
    <property type="protein sequence ID" value="ERT09635.1"/>
    <property type="molecule type" value="Genomic_DNA"/>
</dbReference>
<evidence type="ECO:0000313" key="2">
    <source>
        <dbReference type="Proteomes" id="UP000017127"/>
    </source>
</evidence>
<evidence type="ECO:0000313" key="1">
    <source>
        <dbReference type="EMBL" id="ERT09635.1"/>
    </source>
</evidence>
<dbReference type="Proteomes" id="UP000017127">
    <property type="component" value="Unassembled WGS sequence"/>
</dbReference>
<accession>U7QR86</accession>
<proteinExistence type="predicted"/>